<accession>Q10WE7</accession>
<protein>
    <submittedName>
        <fullName evidence="2">Uncharacterized protein</fullName>
    </submittedName>
</protein>
<dbReference type="eggNOG" id="COG0443">
    <property type="taxonomic scope" value="Bacteria"/>
</dbReference>
<evidence type="ECO:0000313" key="2">
    <source>
        <dbReference type="EMBL" id="ABG53427.1"/>
    </source>
</evidence>
<reference evidence="2" key="1">
    <citation type="submission" date="2006-06" db="EMBL/GenBank/DDBJ databases">
        <title>Complete sequence of Trichodesmium erythraeum IMS101.</title>
        <authorList>
            <consortium name="US DOE Joint Genome Institute"/>
            <person name="Copeland A."/>
            <person name="Lucas S."/>
            <person name="Lapidus A."/>
            <person name="Barry K."/>
            <person name="Detter J.C."/>
            <person name="Glavina del Rio T."/>
            <person name="Hammon N."/>
            <person name="Israni S."/>
            <person name="Dalin E."/>
            <person name="Tice H."/>
            <person name="Pitluck S."/>
            <person name="Kiss H."/>
            <person name="Munk A.C."/>
            <person name="Brettin T."/>
            <person name="Bruce D."/>
            <person name="Han C."/>
            <person name="Tapia R."/>
            <person name="Gilna P."/>
            <person name="Schmutz J."/>
            <person name="Larimer F."/>
            <person name="Land M."/>
            <person name="Hauser L."/>
            <person name="Kyrpides N."/>
            <person name="Kim E."/>
            <person name="Richardson P."/>
        </authorList>
    </citation>
    <scope>NUCLEOTIDE SEQUENCE [LARGE SCALE GENOMIC DNA]</scope>
    <source>
        <strain evidence="2">IMS101</strain>
    </source>
</reference>
<dbReference type="KEGG" id="ter:Tery_4440"/>
<organism evidence="2">
    <name type="scientific">Trichodesmium erythraeum (strain IMS101)</name>
    <dbReference type="NCBI Taxonomy" id="203124"/>
    <lineage>
        <taxon>Bacteria</taxon>
        <taxon>Bacillati</taxon>
        <taxon>Cyanobacteriota</taxon>
        <taxon>Cyanophyceae</taxon>
        <taxon>Oscillatoriophycideae</taxon>
        <taxon>Oscillatoriales</taxon>
        <taxon>Microcoleaceae</taxon>
        <taxon>Trichodesmium</taxon>
    </lineage>
</organism>
<feature type="transmembrane region" description="Helical" evidence="1">
    <location>
        <begin position="169"/>
        <end position="187"/>
    </location>
</feature>
<name>Q10WE7_TRIEI</name>
<feature type="transmembrane region" description="Helical" evidence="1">
    <location>
        <begin position="6"/>
        <end position="28"/>
    </location>
</feature>
<dbReference type="STRING" id="203124.Tery_4440"/>
<keyword evidence="1" id="KW-0472">Membrane</keyword>
<keyword evidence="1" id="KW-1133">Transmembrane helix</keyword>
<dbReference type="HOGENOM" id="CLU_688752_0_0_3"/>
<evidence type="ECO:0000256" key="1">
    <source>
        <dbReference type="SAM" id="Phobius"/>
    </source>
</evidence>
<keyword evidence="1" id="KW-0812">Transmembrane</keyword>
<dbReference type="EMBL" id="CP000393">
    <property type="protein sequence ID" value="ABG53427.1"/>
    <property type="molecule type" value="Genomic_DNA"/>
</dbReference>
<gene>
    <name evidence="2" type="ordered locus">Tery_4440</name>
</gene>
<dbReference type="AlphaFoldDB" id="Q10WE7"/>
<sequence>MDLDLLISTLTIGFLCHTLIVTIFSIFIQQSPEELQVTTGIEHFCPEVDNLKYFRSKNAAFAQYFADMEGFDLVRTTCIYMRRETSDISVWYNNELIHQCSVLFAGRHLLSDFLELNPNFFSQLFEQNLRDWNQLTEDKFRATLDVFLRRKSQNWLKNKRDFAEDDPKFQGFIRLMAIGIGGLYYYVGTTLGVLEQKGKYQSREITPVYIGGNGSQVLNWLVEGGRLLADSEISDLLSQMLNKGSGFNDRILEKTRLSQRPEDEVACGLVLDRAKLTGWNKKTKEPLIEWIETLKFEGNIRKLKIPDLVPLRTFLDYFHVSLKELEIEEILPLQNYELGDEPGAEPESTYNQTLWRNTQMELTNISLKMKRETNDILLEPPFIMGLKALLKVLAKEWADK</sequence>
<proteinExistence type="predicted"/>